<protein>
    <submittedName>
        <fullName evidence="3">MBL fold metallo-hydrolase</fullName>
    </submittedName>
</protein>
<dbReference type="GO" id="GO:0046872">
    <property type="term" value="F:metal ion binding"/>
    <property type="evidence" value="ECO:0007669"/>
    <property type="project" value="UniProtKB-KW"/>
</dbReference>
<sequence length="234" mass="25159">MFHQFFDQTSSTLTYLLADPLSGDAVIIDSVKEHLGAYLTFLQEQELQLAWVLETHVHADHVTGAAGLREMTGARSAVGAAGGVGCADRQLGDGDTIVFGNEVIRVIATPGHTPGCVTYHWRDRLFTGDSLMIAGCGRTDFQGGDAGQLYDSVTKRLFSLPDETLVYPGHDYKGARVSCIGQEKGSNPRLAGRGRQEFIELMSRLDLAPPARIGEALPANLRCGKPGVHEIHGA</sequence>
<evidence type="ECO:0000259" key="2">
    <source>
        <dbReference type="SMART" id="SM00849"/>
    </source>
</evidence>
<comment type="caution">
    <text evidence="3">The sequence shown here is derived from an EMBL/GenBank/DDBJ whole genome shotgun (WGS) entry which is preliminary data.</text>
</comment>
<gene>
    <name evidence="3" type="ORF">E6Q80_04925</name>
</gene>
<dbReference type="CDD" id="cd07724">
    <property type="entry name" value="POD-like_MBL-fold"/>
    <property type="match status" value="1"/>
</dbReference>
<organism evidence="3 4">
    <name type="scientific">Thauera aminoaromatica</name>
    <dbReference type="NCBI Taxonomy" id="164330"/>
    <lineage>
        <taxon>Bacteria</taxon>
        <taxon>Pseudomonadati</taxon>
        <taxon>Pseudomonadota</taxon>
        <taxon>Betaproteobacteria</taxon>
        <taxon>Rhodocyclales</taxon>
        <taxon>Zoogloeaceae</taxon>
        <taxon>Thauera</taxon>
    </lineage>
</organism>
<accession>A0A5C7T0I3</accession>
<dbReference type="InterPro" id="IPR044528">
    <property type="entry name" value="POD-like_MBL-fold"/>
</dbReference>
<reference evidence="3 4" key="1">
    <citation type="submission" date="2018-09" db="EMBL/GenBank/DDBJ databases">
        <title>Metagenome Assembled Genomes from an Advanced Water Purification Facility.</title>
        <authorList>
            <person name="Stamps B.W."/>
            <person name="Spear J.R."/>
        </authorList>
    </citation>
    <scope>NUCLEOTIDE SEQUENCE [LARGE SCALE GENOMIC DNA]</scope>
    <source>
        <strain evidence="3">Bin_27_1</strain>
    </source>
</reference>
<dbReference type="Pfam" id="PF00753">
    <property type="entry name" value="Lactamase_B"/>
    <property type="match status" value="1"/>
</dbReference>
<dbReference type="GO" id="GO:0006749">
    <property type="term" value="P:glutathione metabolic process"/>
    <property type="evidence" value="ECO:0007669"/>
    <property type="project" value="InterPro"/>
</dbReference>
<dbReference type="EMBL" id="SSFD01000067">
    <property type="protein sequence ID" value="TXH88796.1"/>
    <property type="molecule type" value="Genomic_DNA"/>
</dbReference>
<keyword evidence="1" id="KW-0479">Metal-binding</keyword>
<dbReference type="SUPFAM" id="SSF56281">
    <property type="entry name" value="Metallo-hydrolase/oxidoreductase"/>
    <property type="match status" value="1"/>
</dbReference>
<keyword evidence="3" id="KW-0378">Hydrolase</keyword>
<dbReference type="PANTHER" id="PTHR43084:SF1">
    <property type="entry name" value="PERSULFIDE DIOXYGENASE ETHE1, MITOCHONDRIAL"/>
    <property type="match status" value="1"/>
</dbReference>
<proteinExistence type="predicted"/>
<evidence type="ECO:0000313" key="4">
    <source>
        <dbReference type="Proteomes" id="UP000321192"/>
    </source>
</evidence>
<dbReference type="InterPro" id="IPR036866">
    <property type="entry name" value="RibonucZ/Hydroxyglut_hydro"/>
</dbReference>
<name>A0A5C7T0I3_THASP</name>
<dbReference type="PANTHER" id="PTHR43084">
    <property type="entry name" value="PERSULFIDE DIOXYGENASE ETHE1"/>
    <property type="match status" value="1"/>
</dbReference>
<dbReference type="GO" id="GO:0016787">
    <property type="term" value="F:hydrolase activity"/>
    <property type="evidence" value="ECO:0007669"/>
    <property type="project" value="UniProtKB-KW"/>
</dbReference>
<evidence type="ECO:0000313" key="3">
    <source>
        <dbReference type="EMBL" id="TXH88796.1"/>
    </source>
</evidence>
<dbReference type="GO" id="GO:0050313">
    <property type="term" value="F:sulfur dioxygenase activity"/>
    <property type="evidence" value="ECO:0007669"/>
    <property type="project" value="InterPro"/>
</dbReference>
<dbReference type="InterPro" id="IPR051682">
    <property type="entry name" value="Mito_Persulfide_Diox"/>
</dbReference>
<dbReference type="InterPro" id="IPR001279">
    <property type="entry name" value="Metallo-B-lactamas"/>
</dbReference>
<evidence type="ECO:0000256" key="1">
    <source>
        <dbReference type="ARBA" id="ARBA00022723"/>
    </source>
</evidence>
<dbReference type="GO" id="GO:0070813">
    <property type="term" value="P:hydrogen sulfide metabolic process"/>
    <property type="evidence" value="ECO:0007669"/>
    <property type="project" value="TreeGrafter"/>
</dbReference>
<dbReference type="AlphaFoldDB" id="A0A5C7T0I3"/>
<feature type="domain" description="Metallo-beta-lactamase" evidence="2">
    <location>
        <begin position="11"/>
        <end position="170"/>
    </location>
</feature>
<dbReference type="Proteomes" id="UP000321192">
    <property type="component" value="Unassembled WGS sequence"/>
</dbReference>
<dbReference type="SMART" id="SM00849">
    <property type="entry name" value="Lactamase_B"/>
    <property type="match status" value="1"/>
</dbReference>
<dbReference type="Gene3D" id="3.60.15.10">
    <property type="entry name" value="Ribonuclease Z/Hydroxyacylglutathione hydrolase-like"/>
    <property type="match status" value="1"/>
</dbReference>